<organism evidence="1 2">
    <name type="scientific">Populus alba x Populus x berolinensis</name>
    <dbReference type="NCBI Taxonomy" id="444605"/>
    <lineage>
        <taxon>Eukaryota</taxon>
        <taxon>Viridiplantae</taxon>
        <taxon>Streptophyta</taxon>
        <taxon>Embryophyta</taxon>
        <taxon>Tracheophyta</taxon>
        <taxon>Spermatophyta</taxon>
        <taxon>Magnoliopsida</taxon>
        <taxon>eudicotyledons</taxon>
        <taxon>Gunneridae</taxon>
        <taxon>Pentapetalae</taxon>
        <taxon>rosids</taxon>
        <taxon>fabids</taxon>
        <taxon>Malpighiales</taxon>
        <taxon>Salicaceae</taxon>
        <taxon>Saliceae</taxon>
        <taxon>Populus</taxon>
    </lineage>
</organism>
<dbReference type="EMBL" id="JAQIZT010000009">
    <property type="protein sequence ID" value="KAJ6984105.1"/>
    <property type="molecule type" value="Genomic_DNA"/>
</dbReference>
<evidence type="ECO:0000313" key="2">
    <source>
        <dbReference type="Proteomes" id="UP001164929"/>
    </source>
</evidence>
<evidence type="ECO:0000313" key="1">
    <source>
        <dbReference type="EMBL" id="KAJ6984105.1"/>
    </source>
</evidence>
<dbReference type="Proteomes" id="UP001164929">
    <property type="component" value="Chromosome 9"/>
</dbReference>
<keyword evidence="2" id="KW-1185">Reference proteome</keyword>
<dbReference type="AlphaFoldDB" id="A0AAD6MFX9"/>
<sequence length="69" mass="7831">MALTPETWTSEFHKSEDASKPIYWHLTGDDAWRLVKGAFHNGSFDPQLKPLDLKLIMISQELCAQSLVS</sequence>
<proteinExistence type="predicted"/>
<comment type="caution">
    <text evidence="1">The sequence shown here is derived from an EMBL/GenBank/DDBJ whole genome shotgun (WGS) entry which is preliminary data.</text>
</comment>
<accession>A0AAD6MFX9</accession>
<protein>
    <submittedName>
        <fullName evidence="1">Uncharacterized protein</fullName>
    </submittedName>
</protein>
<reference evidence="1" key="1">
    <citation type="journal article" date="2023" name="Mol. Ecol. Resour.">
        <title>Chromosome-level genome assembly of a triploid poplar Populus alba 'Berolinensis'.</title>
        <authorList>
            <person name="Chen S."/>
            <person name="Yu Y."/>
            <person name="Wang X."/>
            <person name="Wang S."/>
            <person name="Zhang T."/>
            <person name="Zhou Y."/>
            <person name="He R."/>
            <person name="Meng N."/>
            <person name="Wang Y."/>
            <person name="Liu W."/>
            <person name="Liu Z."/>
            <person name="Liu J."/>
            <person name="Guo Q."/>
            <person name="Huang H."/>
            <person name="Sederoff R.R."/>
            <person name="Wang G."/>
            <person name="Qu G."/>
            <person name="Chen S."/>
        </authorList>
    </citation>
    <scope>NUCLEOTIDE SEQUENCE</scope>
    <source>
        <strain evidence="1">SC-2020</strain>
    </source>
</reference>
<gene>
    <name evidence="1" type="ORF">NC653_022364</name>
</gene>
<name>A0AAD6MFX9_9ROSI</name>